<dbReference type="NCBIfam" id="TIGR00254">
    <property type="entry name" value="GGDEF"/>
    <property type="match status" value="1"/>
</dbReference>
<dbReference type="InterPro" id="IPR043128">
    <property type="entry name" value="Rev_trsase/Diguanyl_cyclase"/>
</dbReference>
<dbReference type="PROSITE" id="PS50887">
    <property type="entry name" value="GGDEF"/>
    <property type="match status" value="1"/>
</dbReference>
<keyword evidence="3" id="KW-0472">Membrane</keyword>
<keyword evidence="3" id="KW-0812">Transmembrane</keyword>
<organism evidence="5 6">
    <name type="scientific">Sphaerotilus hippei</name>
    <dbReference type="NCBI Taxonomy" id="744406"/>
    <lineage>
        <taxon>Bacteria</taxon>
        <taxon>Pseudomonadati</taxon>
        <taxon>Pseudomonadota</taxon>
        <taxon>Betaproteobacteria</taxon>
        <taxon>Burkholderiales</taxon>
        <taxon>Sphaerotilaceae</taxon>
        <taxon>Sphaerotilus</taxon>
    </lineage>
</organism>
<feature type="transmembrane region" description="Helical" evidence="3">
    <location>
        <begin position="81"/>
        <end position="106"/>
    </location>
</feature>
<dbReference type="PANTHER" id="PTHR45138:SF24">
    <property type="entry name" value="DIGUANYLATE CYCLASE DGCC-RELATED"/>
    <property type="match status" value="1"/>
</dbReference>
<feature type="transmembrane region" description="Helical" evidence="3">
    <location>
        <begin position="46"/>
        <end position="69"/>
    </location>
</feature>
<dbReference type="InterPro" id="IPR000160">
    <property type="entry name" value="GGDEF_dom"/>
</dbReference>
<name>A0A318H436_9BURK</name>
<dbReference type="SUPFAM" id="SSF55073">
    <property type="entry name" value="Nucleotide cyclase"/>
    <property type="match status" value="1"/>
</dbReference>
<keyword evidence="6" id="KW-1185">Reference proteome</keyword>
<dbReference type="GO" id="GO:0052621">
    <property type="term" value="F:diguanylate cyclase activity"/>
    <property type="evidence" value="ECO:0007669"/>
    <property type="project" value="UniProtKB-EC"/>
</dbReference>
<dbReference type="Gene3D" id="3.30.70.270">
    <property type="match status" value="1"/>
</dbReference>
<accession>A0A318H436</accession>
<dbReference type="Proteomes" id="UP000247811">
    <property type="component" value="Unassembled WGS sequence"/>
</dbReference>
<comment type="caution">
    <text evidence="5">The sequence shown here is derived from an EMBL/GenBank/DDBJ whole genome shotgun (WGS) entry which is preliminary data.</text>
</comment>
<gene>
    <name evidence="5" type="ORF">C7444_106125</name>
</gene>
<dbReference type="EMBL" id="QJJS01000006">
    <property type="protein sequence ID" value="PXW96606.1"/>
    <property type="molecule type" value="Genomic_DNA"/>
</dbReference>
<evidence type="ECO:0000256" key="3">
    <source>
        <dbReference type="SAM" id="Phobius"/>
    </source>
</evidence>
<dbReference type="InterPro" id="IPR050469">
    <property type="entry name" value="Diguanylate_Cyclase"/>
</dbReference>
<dbReference type="SMART" id="SM00267">
    <property type="entry name" value="GGDEF"/>
    <property type="match status" value="1"/>
</dbReference>
<dbReference type="Pfam" id="PF00990">
    <property type="entry name" value="GGDEF"/>
    <property type="match status" value="1"/>
</dbReference>
<dbReference type="CDD" id="cd01949">
    <property type="entry name" value="GGDEF"/>
    <property type="match status" value="1"/>
</dbReference>
<reference evidence="5 6" key="1">
    <citation type="submission" date="2018-05" db="EMBL/GenBank/DDBJ databases">
        <title>Genomic Encyclopedia of Type Strains, Phase IV (KMG-IV): sequencing the most valuable type-strain genomes for metagenomic binning, comparative biology and taxonomic classification.</title>
        <authorList>
            <person name="Goeker M."/>
        </authorList>
    </citation>
    <scope>NUCLEOTIDE SEQUENCE [LARGE SCALE GENOMIC DNA]</scope>
    <source>
        <strain evidence="5 6">DSM 566</strain>
    </source>
</reference>
<evidence type="ECO:0000256" key="2">
    <source>
        <dbReference type="SAM" id="MobiDB-lite"/>
    </source>
</evidence>
<dbReference type="AlphaFoldDB" id="A0A318H436"/>
<dbReference type="InterPro" id="IPR029787">
    <property type="entry name" value="Nucleotide_cyclase"/>
</dbReference>
<evidence type="ECO:0000313" key="5">
    <source>
        <dbReference type="EMBL" id="PXW96606.1"/>
    </source>
</evidence>
<sequence>MPDLFSTAAPRSGGSSTRLAAAQGGSERDAAPLSHRLAALTLRCGAWQVAGLIALATALLSLAITWTWFRWQGEHELGDAFYLALLIPLPLSMLGAYPMLCLVTALERTRRQVELLSITDPLTALHNRRHFMEAARRQLMRARRHDQPLSLMLIDVDHFKQVNDRHGHQAGDRVLVEVARRCRDTLRAGDLIARFGGEEFIVLLPSTPQAAAAALAEHLRRAVARAPLALPDEARPPSLHLTVSIGLVAQATPHQTLDTLIRRADEALYAAKRAGRDRVHVAAPDGPADGMRPHRASA</sequence>
<dbReference type="FunFam" id="3.30.70.270:FF:000001">
    <property type="entry name" value="Diguanylate cyclase domain protein"/>
    <property type="match status" value="1"/>
</dbReference>
<feature type="domain" description="GGDEF" evidence="4">
    <location>
        <begin position="147"/>
        <end position="284"/>
    </location>
</feature>
<dbReference type="GO" id="GO:0005886">
    <property type="term" value="C:plasma membrane"/>
    <property type="evidence" value="ECO:0007669"/>
    <property type="project" value="TreeGrafter"/>
</dbReference>
<evidence type="ECO:0000259" key="4">
    <source>
        <dbReference type="PROSITE" id="PS50887"/>
    </source>
</evidence>
<dbReference type="GO" id="GO:0043709">
    <property type="term" value="P:cell adhesion involved in single-species biofilm formation"/>
    <property type="evidence" value="ECO:0007669"/>
    <property type="project" value="TreeGrafter"/>
</dbReference>
<protein>
    <recommendedName>
        <fullName evidence="1">diguanylate cyclase</fullName>
        <ecNumber evidence="1">2.7.7.65</ecNumber>
    </recommendedName>
</protein>
<dbReference type="GO" id="GO:1902201">
    <property type="term" value="P:negative regulation of bacterial-type flagellum-dependent cell motility"/>
    <property type="evidence" value="ECO:0007669"/>
    <property type="project" value="TreeGrafter"/>
</dbReference>
<dbReference type="PANTHER" id="PTHR45138">
    <property type="entry name" value="REGULATORY COMPONENTS OF SENSORY TRANSDUCTION SYSTEM"/>
    <property type="match status" value="1"/>
</dbReference>
<proteinExistence type="predicted"/>
<feature type="region of interest" description="Disordered" evidence="2">
    <location>
        <begin position="1"/>
        <end position="21"/>
    </location>
</feature>
<evidence type="ECO:0000313" key="6">
    <source>
        <dbReference type="Proteomes" id="UP000247811"/>
    </source>
</evidence>
<dbReference type="RefSeq" id="WP_170130682.1">
    <property type="nucleotide sequence ID" value="NZ_QJJS01000006.1"/>
</dbReference>
<evidence type="ECO:0000256" key="1">
    <source>
        <dbReference type="ARBA" id="ARBA00012528"/>
    </source>
</evidence>
<keyword evidence="3" id="KW-1133">Transmembrane helix</keyword>
<dbReference type="EC" id="2.7.7.65" evidence="1"/>